<dbReference type="Gene3D" id="3.40.30.10">
    <property type="entry name" value="Glutaredoxin"/>
    <property type="match status" value="1"/>
</dbReference>
<evidence type="ECO:0000313" key="2">
    <source>
        <dbReference type="EMBL" id="GBG32025.1"/>
    </source>
</evidence>
<dbReference type="OrthoDB" id="1930760at2759"/>
<dbReference type="AlphaFoldDB" id="A0A2R5GN33"/>
<keyword evidence="3" id="KW-1185">Reference proteome</keyword>
<accession>A0A2R5GN33</accession>
<dbReference type="InterPro" id="IPR036249">
    <property type="entry name" value="Thioredoxin-like_sf"/>
</dbReference>
<dbReference type="InterPro" id="IPR001853">
    <property type="entry name" value="DSBA-like_thioredoxin_dom"/>
</dbReference>
<dbReference type="Proteomes" id="UP000241890">
    <property type="component" value="Unassembled WGS sequence"/>
</dbReference>
<organism evidence="2 3">
    <name type="scientific">Hondaea fermentalgiana</name>
    <dbReference type="NCBI Taxonomy" id="2315210"/>
    <lineage>
        <taxon>Eukaryota</taxon>
        <taxon>Sar</taxon>
        <taxon>Stramenopiles</taxon>
        <taxon>Bigyra</taxon>
        <taxon>Labyrinthulomycetes</taxon>
        <taxon>Thraustochytrida</taxon>
        <taxon>Thraustochytriidae</taxon>
        <taxon>Hondaea</taxon>
    </lineage>
</organism>
<dbReference type="EMBL" id="BEYU01000111">
    <property type="protein sequence ID" value="GBG32025.1"/>
    <property type="molecule type" value="Genomic_DNA"/>
</dbReference>
<gene>
    <name evidence="2" type="ORF">FCC1311_082502</name>
</gene>
<protein>
    <recommendedName>
        <fullName evidence="1">DSBA-like thioredoxin domain-containing protein</fullName>
    </recommendedName>
</protein>
<dbReference type="SUPFAM" id="SSF52833">
    <property type="entry name" value="Thioredoxin-like"/>
    <property type="match status" value="1"/>
</dbReference>
<name>A0A2R5GN33_9STRA</name>
<feature type="domain" description="DSBA-like thioredoxin" evidence="1">
    <location>
        <begin position="10"/>
        <end position="201"/>
    </location>
</feature>
<dbReference type="CDD" id="cd03024">
    <property type="entry name" value="DsbA_FrnE"/>
    <property type="match status" value="1"/>
</dbReference>
<dbReference type="GO" id="GO:0016491">
    <property type="term" value="F:oxidoreductase activity"/>
    <property type="evidence" value="ECO:0007669"/>
    <property type="project" value="InterPro"/>
</dbReference>
<dbReference type="Pfam" id="PF01323">
    <property type="entry name" value="DSBA"/>
    <property type="match status" value="1"/>
</dbReference>
<dbReference type="PANTHER" id="PTHR13887:SF41">
    <property type="entry name" value="THIOREDOXIN SUPERFAMILY PROTEIN"/>
    <property type="match status" value="1"/>
</dbReference>
<comment type="caution">
    <text evidence="2">The sequence shown here is derived from an EMBL/GenBank/DDBJ whole genome shotgun (WGS) entry which is preliminary data.</text>
</comment>
<sequence>MTSTRGTLAIDIYADPTCPWCWIGKRNLDEAIRQSGRAANITWCVYLLRPEVPEEGSDRQEDVRPINDQLLEAAKTAGIELTDKCDRVPSTLKAHALMRYAEMFDRAGSGHELVEVLFRRYLHDGEFIGSEDVLRAAAEEVGIADMDRAFAYIRRPDILQEIREDSRVNARRGISSVPTFFVNGRPIFSGAQPVYKFLEILNDEAKLVDVFRVD</sequence>
<evidence type="ECO:0000313" key="3">
    <source>
        <dbReference type="Proteomes" id="UP000241890"/>
    </source>
</evidence>
<evidence type="ECO:0000259" key="1">
    <source>
        <dbReference type="Pfam" id="PF01323"/>
    </source>
</evidence>
<reference evidence="2 3" key="1">
    <citation type="submission" date="2017-12" db="EMBL/GenBank/DDBJ databases">
        <title>Sequencing, de novo assembly and annotation of complete genome of a new Thraustochytrid species, strain FCC1311.</title>
        <authorList>
            <person name="Sedici K."/>
            <person name="Godart F."/>
            <person name="Aiese Cigliano R."/>
            <person name="Sanseverino W."/>
            <person name="Barakat M."/>
            <person name="Ortet P."/>
            <person name="Marechal E."/>
            <person name="Cagnac O."/>
            <person name="Amato A."/>
        </authorList>
    </citation>
    <scope>NUCLEOTIDE SEQUENCE [LARGE SCALE GENOMIC DNA]</scope>
</reference>
<dbReference type="PANTHER" id="PTHR13887">
    <property type="entry name" value="GLUTATHIONE S-TRANSFERASE KAPPA"/>
    <property type="match status" value="1"/>
</dbReference>
<proteinExistence type="predicted"/>
<dbReference type="InParanoid" id="A0A2R5GN33"/>